<evidence type="ECO:0000259" key="2">
    <source>
        <dbReference type="PROSITE" id="PS50206"/>
    </source>
</evidence>
<protein>
    <recommendedName>
        <fullName evidence="2">Rhodanese domain-containing protein</fullName>
    </recommendedName>
</protein>
<evidence type="ECO:0000313" key="4">
    <source>
        <dbReference type="Proteomes" id="UP000222542"/>
    </source>
</evidence>
<dbReference type="EMBL" id="AYRZ02000009">
    <property type="protein sequence ID" value="PHT72223.1"/>
    <property type="molecule type" value="Genomic_DNA"/>
</dbReference>
<keyword evidence="4" id="KW-1185">Reference proteome</keyword>
<sequence>MSHGNQLEGVRLVDEGLRAWFRAAYPDVDVQPASPPRLFAMEVDSSSNQKRNTFAVGELSGTKVAEATTSDASNATEQKHYVELIDLPPSSTSHHPRRGRPRKIPIPISILPENSDPENGKTLKGVNGVAVSLISSEDTTMLNARVVPEMDDVVKKRVKLKKRVYKVKKSKRV</sequence>
<dbReference type="InterPro" id="IPR001763">
    <property type="entry name" value="Rhodanese-like_dom"/>
</dbReference>
<feature type="domain" description="Rhodanese" evidence="2">
    <location>
        <begin position="10"/>
        <end position="29"/>
    </location>
</feature>
<dbReference type="Proteomes" id="UP000222542">
    <property type="component" value="Unassembled WGS sequence"/>
</dbReference>
<reference evidence="3 4" key="1">
    <citation type="journal article" date="2014" name="Nat. Genet.">
        <title>Genome sequence of the hot pepper provides insights into the evolution of pungency in Capsicum species.</title>
        <authorList>
            <person name="Kim S."/>
            <person name="Park M."/>
            <person name="Yeom S.I."/>
            <person name="Kim Y.M."/>
            <person name="Lee J.M."/>
            <person name="Lee H.A."/>
            <person name="Seo E."/>
            <person name="Choi J."/>
            <person name="Cheong K."/>
            <person name="Kim K.T."/>
            <person name="Jung K."/>
            <person name="Lee G.W."/>
            <person name="Oh S.K."/>
            <person name="Bae C."/>
            <person name="Kim S.B."/>
            <person name="Lee H.Y."/>
            <person name="Kim S.Y."/>
            <person name="Kim M.S."/>
            <person name="Kang B.C."/>
            <person name="Jo Y.D."/>
            <person name="Yang H.B."/>
            <person name="Jeong H.J."/>
            <person name="Kang W.H."/>
            <person name="Kwon J.K."/>
            <person name="Shin C."/>
            <person name="Lim J.Y."/>
            <person name="Park J.H."/>
            <person name="Huh J.H."/>
            <person name="Kim J.S."/>
            <person name="Kim B.D."/>
            <person name="Cohen O."/>
            <person name="Paran I."/>
            <person name="Suh M.C."/>
            <person name="Lee S.B."/>
            <person name="Kim Y.K."/>
            <person name="Shin Y."/>
            <person name="Noh S.J."/>
            <person name="Park J."/>
            <person name="Seo Y.S."/>
            <person name="Kwon S.Y."/>
            <person name="Kim H.A."/>
            <person name="Park J.M."/>
            <person name="Kim H.J."/>
            <person name="Choi S.B."/>
            <person name="Bosland P.W."/>
            <person name="Reeves G."/>
            <person name="Jo S.H."/>
            <person name="Lee B.W."/>
            <person name="Cho H.T."/>
            <person name="Choi H.S."/>
            <person name="Lee M.S."/>
            <person name="Yu Y."/>
            <person name="Do Choi Y."/>
            <person name="Park B.S."/>
            <person name="van Deynze A."/>
            <person name="Ashrafi H."/>
            <person name="Hill T."/>
            <person name="Kim W.T."/>
            <person name="Pai H.S."/>
            <person name="Ahn H.K."/>
            <person name="Yeam I."/>
            <person name="Giovannoni J.J."/>
            <person name="Rose J.K."/>
            <person name="Sorensen I."/>
            <person name="Lee S.J."/>
            <person name="Kim R.W."/>
            <person name="Choi I.Y."/>
            <person name="Choi B.S."/>
            <person name="Lim J.S."/>
            <person name="Lee Y.H."/>
            <person name="Choi D."/>
        </authorList>
    </citation>
    <scope>NUCLEOTIDE SEQUENCE [LARGE SCALE GENOMIC DNA]</scope>
    <source>
        <strain evidence="4">cv. CM334</strain>
    </source>
</reference>
<evidence type="ECO:0000256" key="1">
    <source>
        <dbReference type="SAM" id="MobiDB-lite"/>
    </source>
</evidence>
<accession>A0A2G2YR53</accession>
<dbReference type="STRING" id="4072.A0A2G2YR53"/>
<feature type="compositionally biased region" description="Basic residues" evidence="1">
    <location>
        <begin position="94"/>
        <end position="103"/>
    </location>
</feature>
<gene>
    <name evidence="3" type="ORF">T459_23008</name>
</gene>
<proteinExistence type="predicted"/>
<reference evidence="3 4" key="2">
    <citation type="journal article" date="2017" name="Genome Biol.">
        <title>New reference genome sequences of hot pepper reveal the massive evolution of plant disease-resistance genes by retroduplication.</title>
        <authorList>
            <person name="Kim S."/>
            <person name="Park J."/>
            <person name="Yeom S.I."/>
            <person name="Kim Y.M."/>
            <person name="Seo E."/>
            <person name="Kim K.T."/>
            <person name="Kim M.S."/>
            <person name="Lee J.M."/>
            <person name="Cheong K."/>
            <person name="Shin H.S."/>
            <person name="Kim S.B."/>
            <person name="Han K."/>
            <person name="Lee J."/>
            <person name="Park M."/>
            <person name="Lee H.A."/>
            <person name="Lee H.Y."/>
            <person name="Lee Y."/>
            <person name="Oh S."/>
            <person name="Lee J.H."/>
            <person name="Choi E."/>
            <person name="Choi E."/>
            <person name="Lee S.E."/>
            <person name="Jeon J."/>
            <person name="Kim H."/>
            <person name="Choi G."/>
            <person name="Song H."/>
            <person name="Lee J."/>
            <person name="Lee S.C."/>
            <person name="Kwon J.K."/>
            <person name="Lee H.Y."/>
            <person name="Koo N."/>
            <person name="Hong Y."/>
            <person name="Kim R.W."/>
            <person name="Kang W.H."/>
            <person name="Huh J.H."/>
            <person name="Kang B.C."/>
            <person name="Yang T.J."/>
            <person name="Lee Y.H."/>
            <person name="Bennetzen J.L."/>
            <person name="Choi D."/>
        </authorList>
    </citation>
    <scope>NUCLEOTIDE SEQUENCE [LARGE SCALE GENOMIC DNA]</scope>
    <source>
        <strain evidence="4">cv. CM334</strain>
    </source>
</reference>
<evidence type="ECO:0000313" key="3">
    <source>
        <dbReference type="EMBL" id="PHT72223.1"/>
    </source>
</evidence>
<name>A0A2G2YR53_CAPAN</name>
<dbReference type="PROSITE" id="PS50206">
    <property type="entry name" value="RHODANESE_3"/>
    <property type="match status" value="1"/>
</dbReference>
<organism evidence="3 4">
    <name type="scientific">Capsicum annuum</name>
    <name type="common">Capsicum pepper</name>
    <dbReference type="NCBI Taxonomy" id="4072"/>
    <lineage>
        <taxon>Eukaryota</taxon>
        <taxon>Viridiplantae</taxon>
        <taxon>Streptophyta</taxon>
        <taxon>Embryophyta</taxon>
        <taxon>Tracheophyta</taxon>
        <taxon>Spermatophyta</taxon>
        <taxon>Magnoliopsida</taxon>
        <taxon>eudicotyledons</taxon>
        <taxon>Gunneridae</taxon>
        <taxon>Pentapetalae</taxon>
        <taxon>asterids</taxon>
        <taxon>lamiids</taxon>
        <taxon>Solanales</taxon>
        <taxon>Solanaceae</taxon>
        <taxon>Solanoideae</taxon>
        <taxon>Capsiceae</taxon>
        <taxon>Capsicum</taxon>
    </lineage>
</organism>
<feature type="region of interest" description="Disordered" evidence="1">
    <location>
        <begin position="87"/>
        <end position="123"/>
    </location>
</feature>
<comment type="caution">
    <text evidence="3">The sequence shown here is derived from an EMBL/GenBank/DDBJ whole genome shotgun (WGS) entry which is preliminary data.</text>
</comment>
<dbReference type="AlphaFoldDB" id="A0A2G2YR53"/>
<dbReference type="Gramene" id="PHT72223">
    <property type="protein sequence ID" value="PHT72223"/>
    <property type="gene ID" value="T459_23008"/>
</dbReference>